<evidence type="ECO:0008006" key="4">
    <source>
        <dbReference type="Google" id="ProtNLM"/>
    </source>
</evidence>
<feature type="transmembrane region" description="Helical" evidence="1">
    <location>
        <begin position="168"/>
        <end position="186"/>
    </location>
</feature>
<evidence type="ECO:0000313" key="2">
    <source>
        <dbReference type="EMBL" id="MFC0517516.1"/>
    </source>
</evidence>
<dbReference type="Proteomes" id="UP001589828">
    <property type="component" value="Unassembled WGS sequence"/>
</dbReference>
<name>A0ABV6LDJ3_9SPHI</name>
<feature type="transmembrane region" description="Helical" evidence="1">
    <location>
        <begin position="13"/>
        <end position="34"/>
    </location>
</feature>
<feature type="transmembrane region" description="Helical" evidence="1">
    <location>
        <begin position="252"/>
        <end position="273"/>
    </location>
</feature>
<organism evidence="2 3">
    <name type="scientific">Mucilaginibacter angelicae</name>
    <dbReference type="NCBI Taxonomy" id="869718"/>
    <lineage>
        <taxon>Bacteria</taxon>
        <taxon>Pseudomonadati</taxon>
        <taxon>Bacteroidota</taxon>
        <taxon>Sphingobacteriia</taxon>
        <taxon>Sphingobacteriales</taxon>
        <taxon>Sphingobacteriaceae</taxon>
        <taxon>Mucilaginibacter</taxon>
    </lineage>
</organism>
<feature type="transmembrane region" description="Helical" evidence="1">
    <location>
        <begin position="192"/>
        <end position="214"/>
    </location>
</feature>
<accession>A0ABV6LDJ3</accession>
<keyword evidence="1" id="KW-0472">Membrane</keyword>
<sequence>MEQEFGLARGWKIFSYVASVLFVIVAIGMSYGVLADGKPVLLAFSIPLFFGSVYMLISTRKYKLTVSDSQIAETGVFTTIVIQRTDIEGFKIDGNILTVLPRQKGQKKIRINGYQYLENNHRLINWLNYQFDELNERAYVKETEEILSNPDFGFTDQEKAARFKQARLVARIYNIISFGFLITPYIDGSIVLNTIMLIYPFAGILLLFLYNGIIRMDTRGKTNYPYITFGLIMPSLCLTIIAFNTYEVLGYANIWIPVLVIGAVLFVLLNEANKKALGEKYKSQFLPIIMVIVFYVFGAAVIINCDFDRSAPVSTTAKVVKQFKTTGKIVTYSLTLSPWGIRQHNEDVNIPGSLYHNIAPGDIVQVNVKKGFLRIPWFYISK</sequence>
<keyword evidence="1" id="KW-0812">Transmembrane</keyword>
<keyword evidence="3" id="KW-1185">Reference proteome</keyword>
<feature type="transmembrane region" description="Helical" evidence="1">
    <location>
        <begin position="285"/>
        <end position="303"/>
    </location>
</feature>
<keyword evidence="1" id="KW-1133">Transmembrane helix</keyword>
<feature type="transmembrane region" description="Helical" evidence="1">
    <location>
        <begin position="40"/>
        <end position="57"/>
    </location>
</feature>
<proteinExistence type="predicted"/>
<dbReference type="RefSeq" id="WP_377025267.1">
    <property type="nucleotide sequence ID" value="NZ_JBHLTS010000075.1"/>
</dbReference>
<evidence type="ECO:0000313" key="3">
    <source>
        <dbReference type="Proteomes" id="UP001589828"/>
    </source>
</evidence>
<comment type="caution">
    <text evidence="2">The sequence shown here is derived from an EMBL/GenBank/DDBJ whole genome shotgun (WGS) entry which is preliminary data.</text>
</comment>
<dbReference type="EMBL" id="JBHLTS010000075">
    <property type="protein sequence ID" value="MFC0517516.1"/>
    <property type="molecule type" value="Genomic_DNA"/>
</dbReference>
<protein>
    <recommendedName>
        <fullName evidence="4">NfeD-like C-terminal domain-containing protein</fullName>
    </recommendedName>
</protein>
<evidence type="ECO:0000256" key="1">
    <source>
        <dbReference type="SAM" id="Phobius"/>
    </source>
</evidence>
<reference evidence="2 3" key="1">
    <citation type="submission" date="2024-09" db="EMBL/GenBank/DDBJ databases">
        <authorList>
            <person name="Sun Q."/>
            <person name="Mori K."/>
        </authorList>
    </citation>
    <scope>NUCLEOTIDE SEQUENCE [LARGE SCALE GENOMIC DNA]</scope>
    <source>
        <strain evidence="2 3">NCAIM B.02415</strain>
    </source>
</reference>
<feature type="transmembrane region" description="Helical" evidence="1">
    <location>
        <begin position="226"/>
        <end position="246"/>
    </location>
</feature>
<gene>
    <name evidence="2" type="ORF">ACFFGT_25110</name>
</gene>